<evidence type="ECO:0000256" key="16">
    <source>
        <dbReference type="SAM" id="Coils"/>
    </source>
</evidence>
<protein>
    <recommendedName>
        <fullName evidence="19">PX domain-containing protein</fullName>
    </recommendedName>
</protein>
<dbReference type="InterPro" id="IPR043502">
    <property type="entry name" value="DNA/RNA_pol_sf"/>
</dbReference>
<dbReference type="PANTHER" id="PTHR46856">
    <property type="entry name" value="PX DOMAIN-CONTAINING PROTEIN EREL1-RELATED"/>
    <property type="match status" value="1"/>
</dbReference>
<dbReference type="GO" id="GO:0005829">
    <property type="term" value="C:cytosol"/>
    <property type="evidence" value="ECO:0007669"/>
    <property type="project" value="UniProtKB-SubCell"/>
</dbReference>
<dbReference type="SMART" id="SM00312">
    <property type="entry name" value="PX"/>
    <property type="match status" value="1"/>
</dbReference>
<evidence type="ECO:0000256" key="8">
    <source>
        <dbReference type="ARBA" id="ARBA00022753"/>
    </source>
</evidence>
<dbReference type="Gene3D" id="3.30.1520.10">
    <property type="entry name" value="Phox-like domain"/>
    <property type="match status" value="1"/>
</dbReference>
<feature type="domain" description="PX" evidence="19">
    <location>
        <begin position="5"/>
        <end position="122"/>
    </location>
</feature>
<organism evidence="20 21">
    <name type="scientific">Capsicum annuum</name>
    <name type="common">Capsicum pepper</name>
    <dbReference type="NCBI Taxonomy" id="4072"/>
    <lineage>
        <taxon>Eukaryota</taxon>
        <taxon>Viridiplantae</taxon>
        <taxon>Streptophyta</taxon>
        <taxon>Embryophyta</taxon>
        <taxon>Tracheophyta</taxon>
        <taxon>Spermatophyta</taxon>
        <taxon>Magnoliopsida</taxon>
        <taxon>eudicotyledons</taxon>
        <taxon>Gunneridae</taxon>
        <taxon>Pentapetalae</taxon>
        <taxon>asterids</taxon>
        <taxon>lamiids</taxon>
        <taxon>Solanales</taxon>
        <taxon>Solanaceae</taxon>
        <taxon>Solanoideae</taxon>
        <taxon>Capsiceae</taxon>
        <taxon>Capsicum</taxon>
    </lineage>
</organism>
<evidence type="ECO:0000256" key="13">
    <source>
        <dbReference type="ARBA" id="ARBA00023054"/>
    </source>
</evidence>
<name>A0A2G2Y0Q7_CAPAN</name>
<keyword evidence="10" id="KW-0378">Hydrolase</keyword>
<evidence type="ECO:0000256" key="17">
    <source>
        <dbReference type="SAM" id="MobiDB-lite"/>
    </source>
</evidence>
<dbReference type="Pfam" id="PF00787">
    <property type="entry name" value="PX"/>
    <property type="match status" value="1"/>
</dbReference>
<keyword evidence="8" id="KW-0967">Endosome</keyword>
<evidence type="ECO:0000256" key="11">
    <source>
        <dbReference type="ARBA" id="ARBA00022918"/>
    </source>
</evidence>
<evidence type="ECO:0000256" key="5">
    <source>
        <dbReference type="ARBA" id="ARBA00022679"/>
    </source>
</evidence>
<comment type="caution">
    <text evidence="20">The sequence shown here is derived from an EMBL/GenBank/DDBJ whole genome shotgun (WGS) entry which is preliminary data.</text>
</comment>
<comment type="subcellular location">
    <subcellularLocation>
        <location evidence="2">Cytoplasm</location>
        <location evidence="2">Cytosol</location>
    </subcellularLocation>
    <subcellularLocation>
        <location evidence="1">Endosome membrane</location>
        <topology evidence="1">Peripheral membrane protein</topology>
    </subcellularLocation>
</comment>
<evidence type="ECO:0000256" key="9">
    <source>
        <dbReference type="ARBA" id="ARBA00022759"/>
    </source>
</evidence>
<dbReference type="Gene3D" id="3.30.420.10">
    <property type="entry name" value="Ribonuclease H-like superfamily/Ribonuclease H"/>
    <property type="match status" value="1"/>
</dbReference>
<evidence type="ECO:0000256" key="1">
    <source>
        <dbReference type="ARBA" id="ARBA00004481"/>
    </source>
</evidence>
<feature type="coiled-coil region" evidence="16">
    <location>
        <begin position="392"/>
        <end position="460"/>
    </location>
</feature>
<dbReference type="SUPFAM" id="SSF64268">
    <property type="entry name" value="PX domain"/>
    <property type="match status" value="1"/>
</dbReference>
<evidence type="ECO:0000256" key="12">
    <source>
        <dbReference type="ARBA" id="ARBA00022927"/>
    </source>
</evidence>
<evidence type="ECO:0000256" key="3">
    <source>
        <dbReference type="ARBA" id="ARBA00022448"/>
    </source>
</evidence>
<keyword evidence="11" id="KW-0695">RNA-directed DNA polymerase</keyword>
<keyword evidence="13 16" id="KW-0175">Coiled coil</keyword>
<reference evidence="20 21" key="2">
    <citation type="journal article" date="2017" name="Genome Biol.">
        <title>New reference genome sequences of hot pepper reveal the massive evolution of plant disease-resistance genes by retroduplication.</title>
        <authorList>
            <person name="Kim S."/>
            <person name="Park J."/>
            <person name="Yeom S.I."/>
            <person name="Kim Y.M."/>
            <person name="Seo E."/>
            <person name="Kim K.T."/>
            <person name="Kim M.S."/>
            <person name="Lee J.M."/>
            <person name="Cheong K."/>
            <person name="Shin H.S."/>
            <person name="Kim S.B."/>
            <person name="Han K."/>
            <person name="Lee J."/>
            <person name="Park M."/>
            <person name="Lee H.A."/>
            <person name="Lee H.Y."/>
            <person name="Lee Y."/>
            <person name="Oh S."/>
            <person name="Lee J.H."/>
            <person name="Choi E."/>
            <person name="Choi E."/>
            <person name="Lee S.E."/>
            <person name="Jeon J."/>
            <person name="Kim H."/>
            <person name="Choi G."/>
            <person name="Song H."/>
            <person name="Lee J."/>
            <person name="Lee S.C."/>
            <person name="Kwon J.K."/>
            <person name="Lee H.Y."/>
            <person name="Koo N."/>
            <person name="Hong Y."/>
            <person name="Kim R.W."/>
            <person name="Kang W.H."/>
            <person name="Huh J.H."/>
            <person name="Kang B.C."/>
            <person name="Yang T.J."/>
            <person name="Lee Y.H."/>
            <person name="Bennetzen J.L."/>
            <person name="Choi D."/>
        </authorList>
    </citation>
    <scope>NUCLEOTIDE SEQUENCE [LARGE SCALE GENOMIC DNA]</scope>
    <source>
        <strain evidence="21">cv. CM334</strain>
    </source>
</reference>
<proteinExistence type="predicted"/>
<keyword evidence="5" id="KW-0808">Transferase</keyword>
<keyword evidence="21" id="KW-1185">Reference proteome</keyword>
<dbReference type="InterPro" id="IPR041373">
    <property type="entry name" value="RT_RNaseH"/>
</dbReference>
<evidence type="ECO:0000259" key="19">
    <source>
        <dbReference type="PROSITE" id="PS50195"/>
    </source>
</evidence>
<dbReference type="GO" id="GO:0016787">
    <property type="term" value="F:hydrolase activity"/>
    <property type="evidence" value="ECO:0007669"/>
    <property type="project" value="UniProtKB-KW"/>
</dbReference>
<keyword evidence="12" id="KW-0653">Protein transport</keyword>
<dbReference type="PROSITE" id="PS50195">
    <property type="entry name" value="PX"/>
    <property type="match status" value="1"/>
</dbReference>
<dbReference type="AlphaFoldDB" id="A0A2G2Y0Q7"/>
<evidence type="ECO:0000256" key="4">
    <source>
        <dbReference type="ARBA" id="ARBA00022490"/>
    </source>
</evidence>
<feature type="region of interest" description="Disordered" evidence="17">
    <location>
        <begin position="174"/>
        <end position="197"/>
    </location>
</feature>
<sequence>MALVKGISRADETVLTCSSRSRVGQFYRVLVGLQSPEGNTTTRVVLRRFNEFLKFLASLKRMFPRKNIPPAPPKGFLRMKTRTLLEERRSSLEEWMTKLLSDIDVSRSVPVASFLELEAAARSSFLDETHHASESNPSVNSSVSSLQVHPSVSLSAIAASSSLASDYGSDTAYEVSDVGTPNRGRSNNSDFGTDDLSLDEDVTSPIDKFVKYGMSNIDEGLFMGQAILEQLENYPRHRVHSRVNNKFEENNKANGNASKSCDLAVGMKGLCLEQENTKVIYHARKLSSESIGSDTSSQRGSEFDVQLLLPSDQRQKMNRVLATMQRRLITAKTDMEDLISRLNQEIAVKDYLTTKVKDLVVELEATKQKSEENLEQTILIERERVTQMQWDMEELRQKSLEMELKLNSQKGKLGNASMEDNASQEKDRILQELDATKWKLDELQKQHQELELKSKADLKVLIKEVKSLRGSQADLKKQLNHSLEEKLGAKRLYEEERQANKQARTSFMKLLNEFQVLQQRFEECSINLVYENEDDLVMDHSSCSDALNLLTTCDNQINFLLAEVFYISRQFPLSIEIVCTMTFEFQFCDSCIGSGKWHVKLGAFQFFLIRRFFYLVGYSFSFCVIMLLWFVIICQPVASGLRESFSYITSILTNLTKKKRSSCGPMLMKNSKIVVYTSRHLMVHERNYPTHDLEVETVVFALNICHHYLYGVHVDIYFNHKSLQLLCMGILYHMDGDKKGLVKDIHRFGNLGVRHLDSKNGGVIVQEVVKLSLGVEVEHLRPSVMSQEIEFPMWKWEMINMDFIMGLSRDQNQYDIIWVFVDRMTKSAHFLSMRTNYSGEDYAKLFIQEIVKLHRALVSIISD</sequence>
<accession>A0A2G2Y0Q7</accession>
<evidence type="ECO:0000256" key="18">
    <source>
        <dbReference type="SAM" id="Phobius"/>
    </source>
</evidence>
<dbReference type="EMBL" id="AYRZ02000038">
    <property type="protein sequence ID" value="PHT63310.1"/>
    <property type="molecule type" value="Genomic_DNA"/>
</dbReference>
<dbReference type="Pfam" id="PF17917">
    <property type="entry name" value="RT_RNaseH"/>
    <property type="match status" value="1"/>
</dbReference>
<evidence type="ECO:0000256" key="15">
    <source>
        <dbReference type="ARBA" id="ARBA00055681"/>
    </source>
</evidence>
<evidence type="ECO:0000313" key="20">
    <source>
        <dbReference type="EMBL" id="PHT63310.1"/>
    </source>
</evidence>
<evidence type="ECO:0000256" key="7">
    <source>
        <dbReference type="ARBA" id="ARBA00022722"/>
    </source>
</evidence>
<dbReference type="PANTHER" id="PTHR46856:SF1">
    <property type="entry name" value="PX DOMAIN-CONTAINING PROTEIN EREL1-RELATED"/>
    <property type="match status" value="1"/>
</dbReference>
<dbReference type="Gramene" id="PHT63310">
    <property type="protein sequence ID" value="PHT63310"/>
    <property type="gene ID" value="T459_32845"/>
</dbReference>
<evidence type="ECO:0000256" key="10">
    <source>
        <dbReference type="ARBA" id="ARBA00022801"/>
    </source>
</evidence>
<dbReference type="GO" id="GO:0003964">
    <property type="term" value="F:RNA-directed DNA polymerase activity"/>
    <property type="evidence" value="ECO:0007669"/>
    <property type="project" value="UniProtKB-KW"/>
</dbReference>
<keyword evidence="14 18" id="KW-0472">Membrane</keyword>
<keyword evidence="7" id="KW-0540">Nuclease</keyword>
<evidence type="ECO:0000256" key="2">
    <source>
        <dbReference type="ARBA" id="ARBA00004514"/>
    </source>
</evidence>
<evidence type="ECO:0000313" key="21">
    <source>
        <dbReference type="Proteomes" id="UP000222542"/>
    </source>
</evidence>
<dbReference type="GO" id="GO:0003676">
    <property type="term" value="F:nucleic acid binding"/>
    <property type="evidence" value="ECO:0007669"/>
    <property type="project" value="InterPro"/>
</dbReference>
<dbReference type="GO" id="GO:0010008">
    <property type="term" value="C:endosome membrane"/>
    <property type="evidence" value="ECO:0000318"/>
    <property type="project" value="GO_Central"/>
</dbReference>
<dbReference type="InterPro" id="IPR036871">
    <property type="entry name" value="PX_dom_sf"/>
</dbReference>
<dbReference type="Proteomes" id="UP000222542">
    <property type="component" value="Unassembled WGS sequence"/>
</dbReference>
<dbReference type="GO" id="GO:0015031">
    <property type="term" value="P:protein transport"/>
    <property type="evidence" value="ECO:0000318"/>
    <property type="project" value="GO_Central"/>
</dbReference>
<evidence type="ECO:0000256" key="6">
    <source>
        <dbReference type="ARBA" id="ARBA00022695"/>
    </source>
</evidence>
<keyword evidence="4" id="KW-0963">Cytoplasm</keyword>
<reference evidence="20 21" key="1">
    <citation type="journal article" date="2014" name="Nat. Genet.">
        <title>Genome sequence of the hot pepper provides insights into the evolution of pungency in Capsicum species.</title>
        <authorList>
            <person name="Kim S."/>
            <person name="Park M."/>
            <person name="Yeom S.I."/>
            <person name="Kim Y.M."/>
            <person name="Lee J.M."/>
            <person name="Lee H.A."/>
            <person name="Seo E."/>
            <person name="Choi J."/>
            <person name="Cheong K."/>
            <person name="Kim K.T."/>
            <person name="Jung K."/>
            <person name="Lee G.W."/>
            <person name="Oh S.K."/>
            <person name="Bae C."/>
            <person name="Kim S.B."/>
            <person name="Lee H.Y."/>
            <person name="Kim S.Y."/>
            <person name="Kim M.S."/>
            <person name="Kang B.C."/>
            <person name="Jo Y.D."/>
            <person name="Yang H.B."/>
            <person name="Jeong H.J."/>
            <person name="Kang W.H."/>
            <person name="Kwon J.K."/>
            <person name="Shin C."/>
            <person name="Lim J.Y."/>
            <person name="Park J.H."/>
            <person name="Huh J.H."/>
            <person name="Kim J.S."/>
            <person name="Kim B.D."/>
            <person name="Cohen O."/>
            <person name="Paran I."/>
            <person name="Suh M.C."/>
            <person name="Lee S.B."/>
            <person name="Kim Y.K."/>
            <person name="Shin Y."/>
            <person name="Noh S.J."/>
            <person name="Park J."/>
            <person name="Seo Y.S."/>
            <person name="Kwon S.Y."/>
            <person name="Kim H.A."/>
            <person name="Park J.M."/>
            <person name="Kim H.J."/>
            <person name="Choi S.B."/>
            <person name="Bosland P.W."/>
            <person name="Reeves G."/>
            <person name="Jo S.H."/>
            <person name="Lee B.W."/>
            <person name="Cho H.T."/>
            <person name="Choi H.S."/>
            <person name="Lee M.S."/>
            <person name="Yu Y."/>
            <person name="Do Choi Y."/>
            <person name="Park B.S."/>
            <person name="van Deynze A."/>
            <person name="Ashrafi H."/>
            <person name="Hill T."/>
            <person name="Kim W.T."/>
            <person name="Pai H.S."/>
            <person name="Ahn H.K."/>
            <person name="Yeam I."/>
            <person name="Giovannoni J.J."/>
            <person name="Rose J.K."/>
            <person name="Sorensen I."/>
            <person name="Lee S.J."/>
            <person name="Kim R.W."/>
            <person name="Choi I.Y."/>
            <person name="Choi B.S."/>
            <person name="Lim J.S."/>
            <person name="Lee Y.H."/>
            <person name="Choi D."/>
        </authorList>
    </citation>
    <scope>NUCLEOTIDE SEQUENCE [LARGE SCALE GENOMIC DNA]</scope>
    <source>
        <strain evidence="21">cv. CM334</strain>
    </source>
</reference>
<dbReference type="STRING" id="4072.A0A2G2Y0Q7"/>
<keyword evidence="18" id="KW-0812">Transmembrane</keyword>
<dbReference type="FunFam" id="3.30.1520.10:FF:000060">
    <property type="entry name" value="Phox (PX) domain-containing protein"/>
    <property type="match status" value="1"/>
</dbReference>
<dbReference type="InterPro" id="IPR036397">
    <property type="entry name" value="RNaseH_sf"/>
</dbReference>
<keyword evidence="6" id="KW-0548">Nucleotidyltransferase</keyword>
<comment type="function">
    <text evidence="15">Acts as an effector of RABF2A and RABF2B. Involved in vacuolar transport of storage proteins. Regulates membrane trafficking to protein storage vacuoles (PSVs). Binds specifically to phosphatidylinositol 3-monophosphate (PtdIns3P).</text>
</comment>
<dbReference type="InterPro" id="IPR001683">
    <property type="entry name" value="PX_dom"/>
</dbReference>
<dbReference type="InterPro" id="IPR044588">
    <property type="entry name" value="EREX-like"/>
</dbReference>
<keyword evidence="18" id="KW-1133">Transmembrane helix</keyword>
<feature type="transmembrane region" description="Helical" evidence="18">
    <location>
        <begin position="612"/>
        <end position="632"/>
    </location>
</feature>
<keyword evidence="9" id="KW-0255">Endonuclease</keyword>
<dbReference type="GO" id="GO:0004519">
    <property type="term" value="F:endonuclease activity"/>
    <property type="evidence" value="ECO:0007669"/>
    <property type="project" value="UniProtKB-KW"/>
</dbReference>
<evidence type="ECO:0000256" key="14">
    <source>
        <dbReference type="ARBA" id="ARBA00023136"/>
    </source>
</evidence>
<dbReference type="InterPro" id="IPR012337">
    <property type="entry name" value="RNaseH-like_sf"/>
</dbReference>
<dbReference type="GO" id="GO:0035091">
    <property type="term" value="F:phosphatidylinositol binding"/>
    <property type="evidence" value="ECO:0007669"/>
    <property type="project" value="InterPro"/>
</dbReference>
<gene>
    <name evidence="20" type="ORF">T459_32845</name>
</gene>
<dbReference type="SUPFAM" id="SSF56672">
    <property type="entry name" value="DNA/RNA polymerases"/>
    <property type="match status" value="1"/>
</dbReference>
<dbReference type="SUPFAM" id="SSF53098">
    <property type="entry name" value="Ribonuclease H-like"/>
    <property type="match status" value="1"/>
</dbReference>
<keyword evidence="3" id="KW-0813">Transport</keyword>